<dbReference type="AlphaFoldDB" id="A0A6M4AYA4"/>
<name>A0A6M4AYA4_9SPHN</name>
<proteinExistence type="predicted"/>
<gene>
    <name evidence="1" type="ORF">GV829_05480</name>
</gene>
<keyword evidence="2" id="KW-1185">Reference proteome</keyword>
<accession>A0A6M4AYA4</accession>
<dbReference type="EMBL" id="CP053015">
    <property type="protein sequence ID" value="QJQ31971.1"/>
    <property type="molecule type" value="Genomic_DNA"/>
</dbReference>
<reference evidence="1 2" key="1">
    <citation type="submission" date="2020-01" db="EMBL/GenBank/DDBJ databases">
        <title>Sphingomonas sp. strain CSW-10.</title>
        <authorList>
            <person name="Chen W.-M."/>
        </authorList>
    </citation>
    <scope>NUCLEOTIDE SEQUENCE [LARGE SCALE GENOMIC DNA]</scope>
    <source>
        <strain evidence="1 2">CSW-10</strain>
    </source>
</reference>
<dbReference type="RefSeq" id="WP_169944672.1">
    <property type="nucleotide sequence ID" value="NZ_CP053015.1"/>
</dbReference>
<evidence type="ECO:0000313" key="1">
    <source>
        <dbReference type="EMBL" id="QJQ31971.1"/>
    </source>
</evidence>
<protein>
    <submittedName>
        <fullName evidence="1">Uncharacterized protein</fullName>
    </submittedName>
</protein>
<organism evidence="1 2">
    <name type="scientific">Sphingomonas lacunae</name>
    <dbReference type="NCBI Taxonomy" id="2698828"/>
    <lineage>
        <taxon>Bacteria</taxon>
        <taxon>Pseudomonadati</taxon>
        <taxon>Pseudomonadota</taxon>
        <taxon>Alphaproteobacteria</taxon>
        <taxon>Sphingomonadales</taxon>
        <taxon>Sphingomonadaceae</taxon>
        <taxon>Sphingomonas</taxon>
    </lineage>
</organism>
<sequence length="163" mass="17852">MSELALTIFEPNDSLELQAALGNASKKPEVFRSLYDRFSGRIPTADEPIRAYLIRDLGFSKAGAEETIAALRETDAYLTEVLGTSGAPDENVYLAINEPRVPEASSPIDVQGSVQSSSSIDLVRIPLTKDCTAELRLVGTASERALSNLIRHIELMKEVWTEE</sequence>
<dbReference type="Proteomes" id="UP000503018">
    <property type="component" value="Chromosome"/>
</dbReference>
<dbReference type="KEGG" id="slan:GV829_05480"/>
<evidence type="ECO:0000313" key="2">
    <source>
        <dbReference type="Proteomes" id="UP000503018"/>
    </source>
</evidence>